<proteinExistence type="predicted"/>
<evidence type="ECO:0000256" key="5">
    <source>
        <dbReference type="ARBA" id="ARBA00023136"/>
    </source>
</evidence>
<dbReference type="Pfam" id="PF06081">
    <property type="entry name" value="ArAE_1"/>
    <property type="match status" value="1"/>
</dbReference>
<evidence type="ECO:0000256" key="6">
    <source>
        <dbReference type="SAM" id="MobiDB-lite"/>
    </source>
</evidence>
<keyword evidence="2" id="KW-1003">Cell membrane</keyword>
<gene>
    <name evidence="8" type="ORF">H9870_08725</name>
</gene>
<dbReference type="InterPro" id="IPR010343">
    <property type="entry name" value="ArAE_1"/>
</dbReference>
<evidence type="ECO:0000313" key="9">
    <source>
        <dbReference type="Proteomes" id="UP000824190"/>
    </source>
</evidence>
<evidence type="ECO:0008006" key="10">
    <source>
        <dbReference type="Google" id="ProtNLM"/>
    </source>
</evidence>
<accession>A0A9D1RPF0</accession>
<organism evidence="8 9">
    <name type="scientific">Candidatus Corynebacterium avicola</name>
    <dbReference type="NCBI Taxonomy" id="2838527"/>
    <lineage>
        <taxon>Bacteria</taxon>
        <taxon>Bacillati</taxon>
        <taxon>Actinomycetota</taxon>
        <taxon>Actinomycetes</taxon>
        <taxon>Mycobacteriales</taxon>
        <taxon>Corynebacteriaceae</taxon>
        <taxon>Corynebacterium</taxon>
    </lineage>
</organism>
<name>A0A9D1RPF0_9CORY</name>
<comment type="subcellular location">
    <subcellularLocation>
        <location evidence="1">Cell membrane</location>
        <topology evidence="1">Multi-pass membrane protein</topology>
    </subcellularLocation>
</comment>
<evidence type="ECO:0000256" key="7">
    <source>
        <dbReference type="SAM" id="Phobius"/>
    </source>
</evidence>
<keyword evidence="4 7" id="KW-1133">Transmembrane helix</keyword>
<evidence type="ECO:0000256" key="3">
    <source>
        <dbReference type="ARBA" id="ARBA00022692"/>
    </source>
</evidence>
<evidence type="ECO:0000313" key="8">
    <source>
        <dbReference type="EMBL" id="HIW91729.1"/>
    </source>
</evidence>
<sequence length="383" mass="42426">MKTLSSLSSPSSLSSLFSVQPGMALQVLKCVIAASGAWWLSINVLGTQYPFLSPWVALLTIDATTYRTLSRGIQSTIASLLGITVAFLIGNYLGVALWTYALALVIGLVLAQVRWIRDEGVTVATMSVFILSDGFSQSQQHFGDRILEITVGIAVGVAVNLLVFPPLRDHQASKYVDSVNRRMGSVLQNMGEEFSTSWDTDRAEAWVEESESITSELNSAWSTVKFARESRRANPRSYLPRLRRSHAGKEPAADPGDASWEEILSRTDEGISHLRHLARTLREASYANGEWDDRFRRRWAEISRDAGRAVADPDADVEPLTERIDTLTTEMSDDHDLPTKYWPVYGTLITGLRHIVEIVDDVASSREVRDHDDKKGSDGKADA</sequence>
<keyword evidence="3 7" id="KW-0812">Transmembrane</keyword>
<dbReference type="Proteomes" id="UP000824190">
    <property type="component" value="Unassembled WGS sequence"/>
</dbReference>
<dbReference type="GO" id="GO:0005886">
    <property type="term" value="C:plasma membrane"/>
    <property type="evidence" value="ECO:0007669"/>
    <property type="project" value="UniProtKB-SubCell"/>
</dbReference>
<evidence type="ECO:0000256" key="1">
    <source>
        <dbReference type="ARBA" id="ARBA00004651"/>
    </source>
</evidence>
<comment type="caution">
    <text evidence="8">The sequence shown here is derived from an EMBL/GenBank/DDBJ whole genome shotgun (WGS) entry which is preliminary data.</text>
</comment>
<reference evidence="8" key="1">
    <citation type="journal article" date="2021" name="PeerJ">
        <title>Extensive microbial diversity within the chicken gut microbiome revealed by metagenomics and culture.</title>
        <authorList>
            <person name="Gilroy R."/>
            <person name="Ravi A."/>
            <person name="Getino M."/>
            <person name="Pursley I."/>
            <person name="Horton D.L."/>
            <person name="Alikhan N.F."/>
            <person name="Baker D."/>
            <person name="Gharbi K."/>
            <person name="Hall N."/>
            <person name="Watson M."/>
            <person name="Adriaenssens E.M."/>
            <person name="Foster-Nyarko E."/>
            <person name="Jarju S."/>
            <person name="Secka A."/>
            <person name="Antonio M."/>
            <person name="Oren A."/>
            <person name="Chaudhuri R.R."/>
            <person name="La Ragione R."/>
            <person name="Hildebrand F."/>
            <person name="Pallen M.J."/>
        </authorList>
    </citation>
    <scope>NUCLEOTIDE SEQUENCE</scope>
    <source>
        <strain evidence="8">CHK32-1732</strain>
    </source>
</reference>
<dbReference type="AlphaFoldDB" id="A0A9D1RPF0"/>
<feature type="transmembrane region" description="Helical" evidence="7">
    <location>
        <begin position="73"/>
        <end position="92"/>
    </location>
</feature>
<keyword evidence="5 7" id="KW-0472">Membrane</keyword>
<protein>
    <recommendedName>
        <fullName evidence="10">FUSC family protein</fullName>
    </recommendedName>
</protein>
<dbReference type="EMBL" id="DXGC01000075">
    <property type="protein sequence ID" value="HIW91729.1"/>
    <property type="molecule type" value="Genomic_DNA"/>
</dbReference>
<evidence type="ECO:0000256" key="4">
    <source>
        <dbReference type="ARBA" id="ARBA00022989"/>
    </source>
</evidence>
<evidence type="ECO:0000256" key="2">
    <source>
        <dbReference type="ARBA" id="ARBA00022475"/>
    </source>
</evidence>
<feature type="region of interest" description="Disordered" evidence="6">
    <location>
        <begin position="237"/>
        <end position="259"/>
    </location>
</feature>
<feature type="transmembrane region" description="Helical" evidence="7">
    <location>
        <begin position="40"/>
        <end position="61"/>
    </location>
</feature>
<reference evidence="8" key="2">
    <citation type="submission" date="2021-04" db="EMBL/GenBank/DDBJ databases">
        <authorList>
            <person name="Gilroy R."/>
        </authorList>
    </citation>
    <scope>NUCLEOTIDE SEQUENCE</scope>
    <source>
        <strain evidence="8">CHK32-1732</strain>
    </source>
</reference>